<keyword evidence="13" id="KW-0067">ATP-binding</keyword>
<dbReference type="InterPro" id="IPR004860">
    <property type="entry name" value="LAGLIDADG_dom"/>
</dbReference>
<dbReference type="InterPro" id="IPR003960">
    <property type="entry name" value="ATPase_AAA_CS"/>
</dbReference>
<evidence type="ECO:0000313" key="18">
    <source>
        <dbReference type="Proteomes" id="UP000178599"/>
    </source>
</evidence>
<evidence type="ECO:0000313" key="17">
    <source>
        <dbReference type="EMBL" id="OGZ02228.1"/>
    </source>
</evidence>
<evidence type="ECO:0000256" key="5">
    <source>
        <dbReference type="ARBA" id="ARBA00022723"/>
    </source>
</evidence>
<dbReference type="InterPro" id="IPR036844">
    <property type="entry name" value="Hint_dom_sf"/>
</dbReference>
<evidence type="ECO:0000256" key="10">
    <source>
        <dbReference type="ARBA" id="ARBA00022886"/>
    </source>
</evidence>
<dbReference type="GO" id="GO:0016539">
    <property type="term" value="P:intein-mediated protein splicing"/>
    <property type="evidence" value="ECO:0007669"/>
    <property type="project" value="InterPro"/>
</dbReference>
<dbReference type="InterPro" id="IPR003593">
    <property type="entry name" value="AAA+_ATPase"/>
</dbReference>
<keyword evidence="4" id="KW-0540">Nuclease</keyword>
<evidence type="ECO:0000256" key="3">
    <source>
        <dbReference type="ARBA" id="ARBA00022670"/>
    </source>
</evidence>
<keyword evidence="9" id="KW-0862">Zinc</keyword>
<comment type="similarity">
    <text evidence="2">In the C-terminal section; belongs to the peptidase M41 family.</text>
</comment>
<comment type="cofactor">
    <cofactor evidence="1">
        <name>Zn(2+)</name>
        <dbReference type="ChEBI" id="CHEBI:29105"/>
    </cofactor>
</comment>
<evidence type="ECO:0000256" key="15">
    <source>
        <dbReference type="SAM" id="Phobius"/>
    </source>
</evidence>
<dbReference type="GO" id="GO:0030163">
    <property type="term" value="P:protein catabolic process"/>
    <property type="evidence" value="ECO:0007669"/>
    <property type="project" value="TreeGrafter"/>
</dbReference>
<dbReference type="GO" id="GO:0005524">
    <property type="term" value="F:ATP binding"/>
    <property type="evidence" value="ECO:0007669"/>
    <property type="project" value="UniProtKB-KW"/>
</dbReference>
<evidence type="ECO:0000256" key="14">
    <source>
        <dbReference type="SAM" id="Coils"/>
    </source>
</evidence>
<dbReference type="Proteomes" id="UP000178599">
    <property type="component" value="Unassembled WGS sequence"/>
</dbReference>
<dbReference type="PROSITE" id="PS50818">
    <property type="entry name" value="INTEIN_C_TER"/>
    <property type="match status" value="1"/>
</dbReference>
<dbReference type="SUPFAM" id="SSF55608">
    <property type="entry name" value="Homing endonucleases"/>
    <property type="match status" value="1"/>
</dbReference>
<dbReference type="CDD" id="cd00081">
    <property type="entry name" value="Hint"/>
    <property type="match status" value="2"/>
</dbReference>
<dbReference type="InterPro" id="IPR027417">
    <property type="entry name" value="P-loop_NTPase"/>
</dbReference>
<dbReference type="GO" id="GO:0004222">
    <property type="term" value="F:metalloendopeptidase activity"/>
    <property type="evidence" value="ECO:0007669"/>
    <property type="project" value="InterPro"/>
</dbReference>
<sequence length="1051" mass="116635">MKLLLKNLAWAFAVFLLLALTFSGTTDMLGKKEIITLDQLAERITTEEVKSVSVSGNDLKIVMRDGKEYWSKKETEAGLSETLKNYGVPQEKLKEVIFEIKEESGFSFWASILIPTMLPIIAIAVIFWLMFRNAKSGMNQAFSFGQSNLKSFNQQKNKTTFGDVAGLKEAKQELKEVVDFLKNPKKFTDLGAKIPRGVLLVGSPGTGKCVTGETLVTTNKGVIPIKDVPKYFFVNQETGEVEGASVLSINLKTAQAKESKASHWYDLGEQQTVKIFLKQGMELEGTPEHPIAVMEKDGCLKWKKLSDLKEGDLVAVKFNNKQFGNLREVSVEEAYIMGLLTGDGNLSHSNRVGFTTTDEELRYCFASYISEQYPEVSLRMGSDGITSVVSSWKVKKDLYYSGMSYLLSYDKTIPPSIMMAPKEVVVAFLQGLFDTDGYFERYTFGYATVSKTLSNQVIALLLNMGIVPGRRIKSGNDKKHKNPVYEIFVSGTSLVPFVNQIGFRLKRKQEKMENYLSTHNTGNTNVDVLPYANNTMGRCFQDIQSARKSTEKLSKIMNKIKTRGRISRNSLKFLVGEYEKSGVYSKAGEYLKSLLAANLFFSPVMAISEGKEKVYDFTVPENHSFTANGIVSHNTLIARAVAGEAGVPFFYMSASEFVEMFVGVGASRTRDAFDIAKKAAPSILFIDEIDAVGRQRGAGLGGGHDEREQTLNQILVEMDGFEGNTRVIILAATNRPDVLDPALLRPGRFDRRIILDLPDINEREEILKIHAKDKKLANSIDLRKVAVRTPGFSGADLANLMNEAAILAAINGQKEITLQNIFDSVEKVILGPERRSLTITDKERKIIAYHEAGHALGAAVLPEADPGHKISIVSRGMAGGYTLKLPLEDRRLKSRAQFLADLVMMMGGYAAEKTVFKDVTTGASNDLRVAYDLARSLVTRYGMGEKMGPVAVGDGDESIFLGREIMTGKHYSEEVAKNIDSEVAMLINDALNKAMKIMKEKRKALDKVAETLLEKEILEQDEFYEIVKKFGIKINTNIAKDKIFSKIKPAV</sequence>
<organism evidence="17 18">
    <name type="scientific">Candidatus Liptonbacteria bacterium RIFOXYB1_FULL_36_10</name>
    <dbReference type="NCBI Taxonomy" id="1798654"/>
    <lineage>
        <taxon>Bacteria</taxon>
        <taxon>Candidatus Liptoniibacteriota</taxon>
    </lineage>
</organism>
<dbReference type="Gene3D" id="1.20.58.760">
    <property type="entry name" value="Peptidase M41"/>
    <property type="match status" value="1"/>
</dbReference>
<dbReference type="FunFam" id="1.20.58.760:FF:000001">
    <property type="entry name" value="ATP-dependent zinc metalloprotease FtsH"/>
    <property type="match status" value="1"/>
</dbReference>
<dbReference type="InterPro" id="IPR003959">
    <property type="entry name" value="ATPase_AAA_core"/>
</dbReference>
<keyword evidence="15" id="KW-0472">Membrane</keyword>
<dbReference type="InterPro" id="IPR041569">
    <property type="entry name" value="AAA_lid_3"/>
</dbReference>
<feature type="transmembrane region" description="Helical" evidence="15">
    <location>
        <begin position="108"/>
        <end position="131"/>
    </location>
</feature>
<dbReference type="SMART" id="SM00305">
    <property type="entry name" value="HintC"/>
    <property type="match status" value="1"/>
</dbReference>
<dbReference type="Pfam" id="PF14528">
    <property type="entry name" value="LAGLIDADG_3"/>
    <property type="match status" value="1"/>
</dbReference>
<dbReference type="NCBIfam" id="TIGR01445">
    <property type="entry name" value="intein_Nterm"/>
    <property type="match status" value="1"/>
</dbReference>
<dbReference type="PROSITE" id="PS50819">
    <property type="entry name" value="INTEIN_ENDONUCLEASE"/>
    <property type="match status" value="1"/>
</dbReference>
<dbReference type="SUPFAM" id="SSF51294">
    <property type="entry name" value="Hedgehog/intein (Hint) domain"/>
    <property type="match status" value="1"/>
</dbReference>
<keyword evidence="5" id="KW-0479">Metal-binding</keyword>
<dbReference type="GO" id="GO:0005886">
    <property type="term" value="C:plasma membrane"/>
    <property type="evidence" value="ECO:0007669"/>
    <property type="project" value="TreeGrafter"/>
</dbReference>
<evidence type="ECO:0000256" key="6">
    <source>
        <dbReference type="ARBA" id="ARBA00022759"/>
    </source>
</evidence>
<keyword evidence="10" id="KW-0404">Intron homing</keyword>
<dbReference type="Pfam" id="PF17862">
    <property type="entry name" value="AAA_lid_3"/>
    <property type="match status" value="1"/>
</dbReference>
<dbReference type="InterPro" id="IPR037219">
    <property type="entry name" value="Peptidase_M41-like"/>
</dbReference>
<comment type="caution">
    <text evidence="17">The sequence shown here is derived from an EMBL/GenBank/DDBJ whole genome shotgun (WGS) entry which is preliminary data.</text>
</comment>
<gene>
    <name evidence="17" type="ORF">A2390_00880</name>
</gene>
<name>A0A1G2CP52_9BACT</name>
<evidence type="ECO:0000256" key="13">
    <source>
        <dbReference type="RuleBase" id="RU003651"/>
    </source>
</evidence>
<feature type="domain" description="DOD-type homing endonuclease" evidence="16">
    <location>
        <begin position="336"/>
        <end position="466"/>
    </location>
</feature>
<dbReference type="SMART" id="SM00306">
    <property type="entry name" value="HintN"/>
    <property type="match status" value="1"/>
</dbReference>
<reference evidence="17 18" key="1">
    <citation type="journal article" date="2016" name="Nat. Commun.">
        <title>Thousands of microbial genomes shed light on interconnected biogeochemical processes in an aquifer system.</title>
        <authorList>
            <person name="Anantharaman K."/>
            <person name="Brown C.T."/>
            <person name="Hug L.A."/>
            <person name="Sharon I."/>
            <person name="Castelle C.J."/>
            <person name="Probst A.J."/>
            <person name="Thomas B.C."/>
            <person name="Singh A."/>
            <person name="Wilkins M.J."/>
            <person name="Karaoz U."/>
            <person name="Brodie E.L."/>
            <person name="Williams K.H."/>
            <person name="Hubbard S.S."/>
            <person name="Banfield J.F."/>
        </authorList>
    </citation>
    <scope>NUCLEOTIDE SEQUENCE [LARGE SCALE GENOMIC DNA]</scope>
</reference>
<keyword evidence="15" id="KW-1133">Transmembrane helix</keyword>
<keyword evidence="7" id="KW-0378">Hydrolase</keyword>
<dbReference type="InterPro" id="IPR004042">
    <property type="entry name" value="Intein_endonuc_central"/>
</dbReference>
<keyword evidence="3" id="KW-0645">Protease</keyword>
<dbReference type="InterPro" id="IPR027434">
    <property type="entry name" value="Homing_endonucl"/>
</dbReference>
<dbReference type="GO" id="GO:0004176">
    <property type="term" value="F:ATP-dependent peptidase activity"/>
    <property type="evidence" value="ECO:0007669"/>
    <property type="project" value="InterPro"/>
</dbReference>
<dbReference type="PANTHER" id="PTHR23076">
    <property type="entry name" value="METALLOPROTEASE M41 FTSH"/>
    <property type="match status" value="1"/>
</dbReference>
<dbReference type="InterPro" id="IPR030934">
    <property type="entry name" value="Intein_C"/>
</dbReference>
<dbReference type="InterPro" id="IPR003586">
    <property type="entry name" value="Hint_dom_C"/>
</dbReference>
<dbReference type="InterPro" id="IPR006142">
    <property type="entry name" value="INTEIN"/>
</dbReference>
<keyword evidence="15" id="KW-0812">Transmembrane</keyword>
<dbReference type="FunFam" id="1.10.8.60:FF:000001">
    <property type="entry name" value="ATP-dependent zinc metalloprotease FtsH"/>
    <property type="match status" value="1"/>
</dbReference>
<keyword evidence="6" id="KW-0255">Endonuclease</keyword>
<dbReference type="PROSITE" id="PS00674">
    <property type="entry name" value="AAA"/>
    <property type="match status" value="1"/>
</dbReference>
<comment type="similarity">
    <text evidence="13">Belongs to the AAA ATPase family.</text>
</comment>
<dbReference type="Gene3D" id="3.10.28.10">
    <property type="entry name" value="Homing endonucleases"/>
    <property type="match status" value="1"/>
</dbReference>
<dbReference type="PROSITE" id="PS50817">
    <property type="entry name" value="INTEIN_N_TER"/>
    <property type="match status" value="1"/>
</dbReference>
<keyword evidence="13" id="KW-0547">Nucleotide-binding</keyword>
<dbReference type="GO" id="GO:0016887">
    <property type="term" value="F:ATP hydrolysis activity"/>
    <property type="evidence" value="ECO:0007669"/>
    <property type="project" value="InterPro"/>
</dbReference>
<dbReference type="InterPro" id="IPR003587">
    <property type="entry name" value="Hint_dom_N"/>
</dbReference>
<dbReference type="SUPFAM" id="SSF140990">
    <property type="entry name" value="FtsH protease domain-like"/>
    <property type="match status" value="1"/>
</dbReference>
<dbReference type="PANTHER" id="PTHR23076:SF97">
    <property type="entry name" value="ATP-DEPENDENT ZINC METALLOPROTEASE YME1L1"/>
    <property type="match status" value="1"/>
</dbReference>
<dbReference type="GO" id="GO:0004519">
    <property type="term" value="F:endonuclease activity"/>
    <property type="evidence" value="ECO:0007669"/>
    <property type="project" value="UniProtKB-KW"/>
</dbReference>
<dbReference type="SMART" id="SM00382">
    <property type="entry name" value="AAA"/>
    <property type="match status" value="1"/>
</dbReference>
<keyword evidence="12" id="KW-0482">Metalloprotease</keyword>
<evidence type="ECO:0000259" key="16">
    <source>
        <dbReference type="PROSITE" id="PS50819"/>
    </source>
</evidence>
<evidence type="ECO:0000256" key="8">
    <source>
        <dbReference type="ARBA" id="ARBA00022813"/>
    </source>
</evidence>
<dbReference type="Gene3D" id="1.10.8.60">
    <property type="match status" value="1"/>
</dbReference>
<dbReference type="EMBL" id="MHLE01000038">
    <property type="protein sequence ID" value="OGZ02228.1"/>
    <property type="molecule type" value="Genomic_DNA"/>
</dbReference>
<dbReference type="InterPro" id="IPR006141">
    <property type="entry name" value="Intein_N"/>
</dbReference>
<evidence type="ECO:0000256" key="7">
    <source>
        <dbReference type="ARBA" id="ARBA00022801"/>
    </source>
</evidence>
<dbReference type="Pfam" id="PF00004">
    <property type="entry name" value="AAA"/>
    <property type="match status" value="1"/>
</dbReference>
<evidence type="ECO:0000256" key="9">
    <source>
        <dbReference type="ARBA" id="ARBA00022833"/>
    </source>
</evidence>
<dbReference type="NCBIfam" id="TIGR01443">
    <property type="entry name" value="intein_Cterm"/>
    <property type="match status" value="1"/>
</dbReference>
<evidence type="ECO:0000256" key="1">
    <source>
        <dbReference type="ARBA" id="ARBA00001947"/>
    </source>
</evidence>
<dbReference type="InterPro" id="IPR000642">
    <property type="entry name" value="Peptidase_M41"/>
</dbReference>
<feature type="coiled-coil region" evidence="14">
    <location>
        <begin position="988"/>
        <end position="1021"/>
    </location>
</feature>
<keyword evidence="14" id="KW-0175">Coiled coil</keyword>
<dbReference type="GO" id="GO:0006314">
    <property type="term" value="P:intron homing"/>
    <property type="evidence" value="ECO:0007669"/>
    <property type="project" value="UniProtKB-KW"/>
</dbReference>
<dbReference type="SUPFAM" id="SSF52540">
    <property type="entry name" value="P-loop containing nucleoside triphosphate hydrolases"/>
    <property type="match status" value="2"/>
</dbReference>
<keyword evidence="8" id="KW-0068">Autocatalytic cleavage</keyword>
<protein>
    <recommendedName>
        <fullName evidence="16">DOD-type homing endonuclease domain-containing protein</fullName>
    </recommendedName>
</protein>
<evidence type="ECO:0000256" key="2">
    <source>
        <dbReference type="ARBA" id="ARBA00010044"/>
    </source>
</evidence>
<dbReference type="Gene3D" id="3.40.50.300">
    <property type="entry name" value="P-loop containing nucleotide triphosphate hydrolases"/>
    <property type="match status" value="1"/>
</dbReference>
<dbReference type="PRINTS" id="PR00379">
    <property type="entry name" value="INTEIN"/>
</dbReference>
<dbReference type="Gene3D" id="2.170.16.10">
    <property type="entry name" value="Hedgehog/Intein (Hint) domain"/>
    <property type="match status" value="2"/>
</dbReference>
<proteinExistence type="inferred from homology"/>
<accession>A0A1G2CP52</accession>
<evidence type="ECO:0000256" key="12">
    <source>
        <dbReference type="ARBA" id="ARBA00023049"/>
    </source>
</evidence>
<evidence type="ECO:0000256" key="4">
    <source>
        <dbReference type="ARBA" id="ARBA00022722"/>
    </source>
</evidence>
<dbReference type="Pfam" id="PF01434">
    <property type="entry name" value="Peptidase_M41"/>
    <property type="match status" value="1"/>
</dbReference>
<keyword evidence="11" id="KW-0651">Protein splicing</keyword>
<evidence type="ECO:0000256" key="11">
    <source>
        <dbReference type="ARBA" id="ARBA00023000"/>
    </source>
</evidence>
<dbReference type="Pfam" id="PF14890">
    <property type="entry name" value="Intein_splicing"/>
    <property type="match status" value="1"/>
</dbReference>
<dbReference type="AlphaFoldDB" id="A0A1G2CP52"/>
<dbReference type="GO" id="GO:0046872">
    <property type="term" value="F:metal ion binding"/>
    <property type="evidence" value="ECO:0007669"/>
    <property type="project" value="UniProtKB-KW"/>
</dbReference>